<comment type="caution">
    <text evidence="3">The sequence shown here is derived from an EMBL/GenBank/DDBJ whole genome shotgun (WGS) entry which is preliminary data.</text>
</comment>
<feature type="region of interest" description="Disordered" evidence="1">
    <location>
        <begin position="353"/>
        <end position="393"/>
    </location>
</feature>
<feature type="transmembrane region" description="Helical" evidence="2">
    <location>
        <begin position="95"/>
        <end position="113"/>
    </location>
</feature>
<dbReference type="Gene3D" id="3.40.50.1820">
    <property type="entry name" value="alpha/beta hydrolase"/>
    <property type="match status" value="1"/>
</dbReference>
<keyword evidence="4" id="KW-1185">Reference proteome</keyword>
<dbReference type="SUPFAM" id="SSF53474">
    <property type="entry name" value="alpha/beta-Hydrolases"/>
    <property type="match status" value="1"/>
</dbReference>
<keyword evidence="2" id="KW-1133">Transmembrane helix</keyword>
<keyword evidence="2" id="KW-0812">Transmembrane</keyword>
<dbReference type="InterPro" id="IPR029058">
    <property type="entry name" value="AB_hydrolase_fold"/>
</dbReference>
<sequence length="466" mass="49123">MNGWLPLTAQIVTVVLLVVVVGWRTRRWRLLWLPVAAAVGVLGALVVRWYVDANALATDPAPTSLWVWIGVTAGALAVAVLGWRGARWWRRVLSLPVIPLGLLCTGLVLNQWVGYFPTVQEAWAQITAGPLPDQVDASQLAALQGKASTMSTGRVVGVNVPDTASDFTHREEYVYLPPAWFAGAHHPRLPVLMMIGGEFNTPADWIRTGGAISTIDAYARSHHGEAPILVFVDSGGSFNNDTECVNGPRGNAADHLTKDVRPYVVSRFGASSDPADWGVVGYSMGGTCAVDLAVTHPELFGTFQDIAGDQGPIVGDKQTTIKDLYGGDAAAWARFDPMTVLANHAAYTGTAGRFDNNPPGGGTGFPGGGWGGGRNRDGRGGHGGKHWHGGGSMTRSGPMGFGGRDIPGDGMGNQAADAQQLCAAAKKKGIACTLNYEPGGHTWQFAGTAFSDALSWLAGRVHTPNA</sequence>
<evidence type="ECO:0000256" key="2">
    <source>
        <dbReference type="SAM" id="Phobius"/>
    </source>
</evidence>
<reference evidence="3 4" key="1">
    <citation type="submission" date="2023-03" db="EMBL/GenBank/DDBJ databases">
        <title>Draft genome sequence of Streptomyces sp. RB6PN23 isolated from peat swamp forest in Thailand.</title>
        <authorList>
            <person name="Klaysubun C."/>
            <person name="Duangmal K."/>
        </authorList>
    </citation>
    <scope>NUCLEOTIDE SEQUENCE [LARGE SCALE GENOMIC DNA]</scope>
    <source>
        <strain evidence="3 4">RB6PN23</strain>
    </source>
</reference>
<dbReference type="InterPro" id="IPR000801">
    <property type="entry name" value="Esterase-like"/>
</dbReference>
<dbReference type="InterPro" id="IPR050583">
    <property type="entry name" value="Mycobacterial_A85_antigen"/>
</dbReference>
<feature type="transmembrane region" description="Helical" evidence="2">
    <location>
        <begin position="63"/>
        <end position="83"/>
    </location>
</feature>
<feature type="transmembrane region" description="Helical" evidence="2">
    <location>
        <begin position="30"/>
        <end position="51"/>
    </location>
</feature>
<evidence type="ECO:0000313" key="4">
    <source>
        <dbReference type="Proteomes" id="UP001216579"/>
    </source>
</evidence>
<proteinExistence type="predicted"/>
<dbReference type="Pfam" id="PF00756">
    <property type="entry name" value="Esterase"/>
    <property type="match status" value="1"/>
</dbReference>
<dbReference type="Proteomes" id="UP001216579">
    <property type="component" value="Unassembled WGS sequence"/>
</dbReference>
<dbReference type="RefSeq" id="WP_276095203.1">
    <property type="nucleotide sequence ID" value="NZ_JARJBC010000015.1"/>
</dbReference>
<protein>
    <submittedName>
        <fullName evidence="3">Alpha/beta hydrolase-fold protein</fullName>
    </submittedName>
</protein>
<keyword evidence="2" id="KW-0472">Membrane</keyword>
<dbReference type="PANTHER" id="PTHR48098:SF1">
    <property type="entry name" value="DIACYLGLYCEROL ACYLTRANSFERASE_MYCOLYLTRANSFERASE AG85A"/>
    <property type="match status" value="1"/>
</dbReference>
<feature type="transmembrane region" description="Helical" evidence="2">
    <location>
        <begin position="6"/>
        <end position="23"/>
    </location>
</feature>
<feature type="compositionally biased region" description="Gly residues" evidence="1">
    <location>
        <begin position="359"/>
        <end position="373"/>
    </location>
</feature>
<evidence type="ECO:0000256" key="1">
    <source>
        <dbReference type="SAM" id="MobiDB-lite"/>
    </source>
</evidence>
<accession>A0ABT5ZST7</accession>
<evidence type="ECO:0000313" key="3">
    <source>
        <dbReference type="EMBL" id="MDF3292103.1"/>
    </source>
</evidence>
<name>A0ABT5ZST7_9ACTN</name>
<gene>
    <name evidence="3" type="ORF">P3G67_23300</name>
</gene>
<dbReference type="GO" id="GO:0016787">
    <property type="term" value="F:hydrolase activity"/>
    <property type="evidence" value="ECO:0007669"/>
    <property type="project" value="UniProtKB-KW"/>
</dbReference>
<dbReference type="EMBL" id="JARJBC010000015">
    <property type="protein sequence ID" value="MDF3292103.1"/>
    <property type="molecule type" value="Genomic_DNA"/>
</dbReference>
<dbReference type="PANTHER" id="PTHR48098">
    <property type="entry name" value="ENTEROCHELIN ESTERASE-RELATED"/>
    <property type="match status" value="1"/>
</dbReference>
<organism evidence="3 4">
    <name type="scientific">Streptomyces silvisoli</name>
    <dbReference type="NCBI Taxonomy" id="3034235"/>
    <lineage>
        <taxon>Bacteria</taxon>
        <taxon>Bacillati</taxon>
        <taxon>Actinomycetota</taxon>
        <taxon>Actinomycetes</taxon>
        <taxon>Kitasatosporales</taxon>
        <taxon>Streptomycetaceae</taxon>
        <taxon>Streptomyces</taxon>
    </lineage>
</organism>
<keyword evidence="3" id="KW-0378">Hydrolase</keyword>